<dbReference type="GO" id="GO:0006891">
    <property type="term" value="P:intra-Golgi vesicle-mediated transport"/>
    <property type="evidence" value="ECO:0007669"/>
    <property type="project" value="TreeGrafter"/>
</dbReference>
<evidence type="ECO:0000259" key="1">
    <source>
        <dbReference type="Pfam" id="PF12022"/>
    </source>
</evidence>
<dbReference type="InterPro" id="IPR024603">
    <property type="entry name" value="COG_complex_COG2_C"/>
</dbReference>
<organism evidence="2 3">
    <name type="scientific">Aphanomyces astaci</name>
    <name type="common">Crayfish plague agent</name>
    <dbReference type="NCBI Taxonomy" id="112090"/>
    <lineage>
        <taxon>Eukaryota</taxon>
        <taxon>Sar</taxon>
        <taxon>Stramenopiles</taxon>
        <taxon>Oomycota</taxon>
        <taxon>Saprolegniomycetes</taxon>
        <taxon>Saprolegniales</taxon>
        <taxon>Verrucalvaceae</taxon>
        <taxon>Aphanomyces</taxon>
    </lineage>
</organism>
<dbReference type="GO" id="GO:0007030">
    <property type="term" value="P:Golgi organization"/>
    <property type="evidence" value="ECO:0007669"/>
    <property type="project" value="InterPro"/>
</dbReference>
<sequence>IIDKDYAEFLQLSVKLKGVNSAVLSLRSPLLQILERVHAVKTAAHALVQKAEVHVAELTELQTQKANLQLSITIAEKFHAVESLLGITPAGDTTSDACDAASAMFTSAEQSIRLERSARLVLELGSLLAQGLDIPSILAEEPRLAHVERTLHHRLENFTTSMSFVASLEQLCLSPGAALRFHSTHVQPFRDSWNLVVYMQLRQNELNQVLAASKATPRPVVDSTFAFPVTTATWHVLVKTWADGVVLAPLVAASARYSLTVLSQYMAYWRDPLESAVALVANASKTAATLFADVHHPGLMSCDDVYCLGSDLHRLGMHVCTTKVTRDLVRVLASRVPLEAISPDEDLDASEFALKLVEEHVFELARMERSCWDTAAVLVSDECKKVLPAVRTIKGQYQMTNKPMPTTPSTYVATVTRPLDEFLAKWREDVGTHPLASDVLSTTMDSYASAALDLLKSATELEESLKSRKNQRLMMQTSSALVDDAVSDTDKMRRQLFLDMQELARIASDFGVDITQFASYQRMRQDVASNDV</sequence>
<dbReference type="Pfam" id="PF12022">
    <property type="entry name" value="COG2_C"/>
    <property type="match status" value="1"/>
</dbReference>
<dbReference type="PANTHER" id="PTHR12961:SF0">
    <property type="entry name" value="CONSERVED OLIGOMERIC GOLGI COMPLEX SUBUNIT 2"/>
    <property type="match status" value="1"/>
</dbReference>
<feature type="domain" description="COG complex component COG2 C-terminal" evidence="1">
    <location>
        <begin position="193"/>
        <end position="500"/>
    </location>
</feature>
<dbReference type="AlphaFoldDB" id="A0A6A5AUV2"/>
<dbReference type="GO" id="GO:0017119">
    <property type="term" value="C:Golgi transport complex"/>
    <property type="evidence" value="ECO:0007669"/>
    <property type="project" value="TreeGrafter"/>
</dbReference>
<proteinExistence type="predicted"/>
<dbReference type="InterPro" id="IPR009316">
    <property type="entry name" value="COG2"/>
</dbReference>
<feature type="non-terminal residue" evidence="2">
    <location>
        <position position="1"/>
    </location>
</feature>
<protein>
    <recommendedName>
        <fullName evidence="1">COG complex component COG2 C-terminal domain-containing protein</fullName>
    </recommendedName>
</protein>
<gene>
    <name evidence="2" type="ORF">AaE_002155</name>
</gene>
<dbReference type="GO" id="GO:0015031">
    <property type="term" value="P:protein transport"/>
    <property type="evidence" value="ECO:0007669"/>
    <property type="project" value="InterPro"/>
</dbReference>
<reference evidence="2 3" key="1">
    <citation type="submission" date="2019-06" db="EMBL/GenBank/DDBJ databases">
        <title>Genomics analysis of Aphanomyces spp. identifies a new class of oomycete effector associated with host adaptation.</title>
        <authorList>
            <person name="Gaulin E."/>
        </authorList>
    </citation>
    <scope>NUCLEOTIDE SEQUENCE [LARGE SCALE GENOMIC DNA]</scope>
    <source>
        <strain evidence="2 3">E</strain>
    </source>
</reference>
<dbReference type="PANTHER" id="PTHR12961">
    <property type="entry name" value="CONSERVED OLIGOMERIC GOLGI COMPLEX COMPONENT 2"/>
    <property type="match status" value="1"/>
</dbReference>
<evidence type="ECO:0000313" key="2">
    <source>
        <dbReference type="EMBL" id="KAF0773474.1"/>
    </source>
</evidence>
<dbReference type="VEuPathDB" id="FungiDB:H257_05897"/>
<evidence type="ECO:0000313" key="3">
    <source>
        <dbReference type="Proteomes" id="UP000469452"/>
    </source>
</evidence>
<dbReference type="Proteomes" id="UP000469452">
    <property type="component" value="Unassembled WGS sequence"/>
</dbReference>
<comment type="caution">
    <text evidence="2">The sequence shown here is derived from an EMBL/GenBank/DDBJ whole genome shotgun (WGS) entry which is preliminary data.</text>
</comment>
<dbReference type="GO" id="GO:0016020">
    <property type="term" value="C:membrane"/>
    <property type="evidence" value="ECO:0007669"/>
    <property type="project" value="InterPro"/>
</dbReference>
<accession>A0A6A5AUV2</accession>
<dbReference type="EMBL" id="VJMI01004387">
    <property type="protein sequence ID" value="KAF0773474.1"/>
    <property type="molecule type" value="Genomic_DNA"/>
</dbReference>
<name>A0A6A5AUV2_APHAT</name>